<dbReference type="Gene3D" id="4.10.280.10">
    <property type="entry name" value="Helix-loop-helix DNA-binding domain"/>
    <property type="match status" value="1"/>
</dbReference>
<proteinExistence type="predicted"/>
<name>A0A0D1V1I8_ANEMI</name>
<dbReference type="RefSeq" id="WP_043067154.1">
    <property type="nucleotide sequence ID" value="NZ_BJOA01000279.1"/>
</dbReference>
<dbReference type="PATRIC" id="fig|47500.12.peg.2492"/>
<gene>
    <name evidence="1" type="ORF">AF333_29740</name>
    <name evidence="2" type="ORF">SAMN04487909_1156</name>
</gene>
<dbReference type="Pfam" id="PF09388">
    <property type="entry name" value="SpoOE-like"/>
    <property type="match status" value="1"/>
</dbReference>
<evidence type="ECO:0000313" key="3">
    <source>
        <dbReference type="Proteomes" id="UP000037269"/>
    </source>
</evidence>
<dbReference type="GO" id="GO:0046983">
    <property type="term" value="F:protein dimerization activity"/>
    <property type="evidence" value="ECO:0007669"/>
    <property type="project" value="InterPro"/>
</dbReference>
<dbReference type="InterPro" id="IPR018540">
    <property type="entry name" value="Spo0E-like"/>
</dbReference>
<dbReference type="GO" id="GO:0043937">
    <property type="term" value="P:regulation of sporulation"/>
    <property type="evidence" value="ECO:0007669"/>
    <property type="project" value="InterPro"/>
</dbReference>
<dbReference type="Proteomes" id="UP000182836">
    <property type="component" value="Unassembled WGS sequence"/>
</dbReference>
<dbReference type="EMBL" id="FNED01000015">
    <property type="protein sequence ID" value="SDJ28425.1"/>
    <property type="molecule type" value="Genomic_DNA"/>
</dbReference>
<sequence>MDREVELEIKIEKLKQQLIYTAEENNFDFQHPHVLHLSEEIDFLIVKKMKYGNTITSTV</sequence>
<reference evidence="2 4" key="2">
    <citation type="submission" date="2016-10" db="EMBL/GenBank/DDBJ databases">
        <authorList>
            <person name="de Groot N.N."/>
        </authorList>
    </citation>
    <scope>NUCLEOTIDE SEQUENCE [LARGE SCALE GENOMIC DNA]</scope>
    <source>
        <strain evidence="2 4">DSM 2895</strain>
    </source>
</reference>
<evidence type="ECO:0000313" key="4">
    <source>
        <dbReference type="Proteomes" id="UP000182836"/>
    </source>
</evidence>
<dbReference type="InterPro" id="IPR037208">
    <property type="entry name" value="Spo0E-like_sf"/>
</dbReference>
<evidence type="ECO:0000313" key="2">
    <source>
        <dbReference type="EMBL" id="SDJ28425.1"/>
    </source>
</evidence>
<dbReference type="Proteomes" id="UP000037269">
    <property type="component" value="Unassembled WGS sequence"/>
</dbReference>
<protein>
    <submittedName>
        <fullName evidence="2">Spo0E like sporulation regulatory protein</fullName>
    </submittedName>
</protein>
<dbReference type="InterPro" id="IPR036638">
    <property type="entry name" value="HLH_DNA-bd_sf"/>
</dbReference>
<dbReference type="EMBL" id="LGUG01000013">
    <property type="protein sequence ID" value="KON84142.1"/>
    <property type="molecule type" value="Genomic_DNA"/>
</dbReference>
<accession>A0A0D1V1I8</accession>
<dbReference type="AlphaFoldDB" id="A0A0D1V1I8"/>
<evidence type="ECO:0000313" key="1">
    <source>
        <dbReference type="EMBL" id="KON84142.1"/>
    </source>
</evidence>
<organism evidence="1 3">
    <name type="scientific">Aneurinibacillus migulanus</name>
    <name type="common">Bacillus migulanus</name>
    <dbReference type="NCBI Taxonomy" id="47500"/>
    <lineage>
        <taxon>Bacteria</taxon>
        <taxon>Bacillati</taxon>
        <taxon>Bacillota</taxon>
        <taxon>Bacilli</taxon>
        <taxon>Bacillales</taxon>
        <taxon>Paenibacillaceae</taxon>
        <taxon>Aneurinibacillus group</taxon>
        <taxon>Aneurinibacillus</taxon>
    </lineage>
</organism>
<keyword evidence="3" id="KW-1185">Reference proteome</keyword>
<dbReference type="SUPFAM" id="SSF140500">
    <property type="entry name" value="BAS1536-like"/>
    <property type="match status" value="1"/>
</dbReference>
<reference evidence="1 3" key="1">
    <citation type="submission" date="2015-07" db="EMBL/GenBank/DDBJ databases">
        <title>Fjat-14205 dsm 2895.</title>
        <authorList>
            <person name="Liu B."/>
            <person name="Wang J."/>
            <person name="Zhu Y."/>
            <person name="Liu G."/>
            <person name="Chen Q."/>
            <person name="Chen Z."/>
            <person name="Lan J."/>
            <person name="Che J."/>
            <person name="Ge C."/>
            <person name="Shi H."/>
            <person name="Pan Z."/>
            <person name="Liu X."/>
        </authorList>
    </citation>
    <scope>NUCLEOTIDE SEQUENCE [LARGE SCALE GENOMIC DNA]</scope>
    <source>
        <strain evidence="1 3">DSM 2895</strain>
    </source>
</reference>
<dbReference type="GeneID" id="42309314"/>
<dbReference type="OrthoDB" id="2680326at2"/>